<evidence type="ECO:0000313" key="1">
    <source>
        <dbReference type="EMBL" id="PBA28351.1"/>
    </source>
</evidence>
<name>A0A2A2ZPJ4_MYCAV</name>
<dbReference type="RefSeq" id="WP_019732025.1">
    <property type="nucleotide sequence ID" value="NZ_JAAILH010000002.1"/>
</dbReference>
<protein>
    <submittedName>
        <fullName evidence="1">Uncharacterized protein</fullName>
    </submittedName>
</protein>
<comment type="caution">
    <text evidence="1">The sequence shown here is derived from an EMBL/GenBank/DDBJ whole genome shotgun (WGS) entry which is preliminary data.</text>
</comment>
<evidence type="ECO:0000313" key="2">
    <source>
        <dbReference type="Proteomes" id="UP000217768"/>
    </source>
</evidence>
<accession>A0A2A2ZPJ4</accession>
<dbReference type="EMBL" id="NSFD01000002">
    <property type="protein sequence ID" value="PBA28351.1"/>
    <property type="molecule type" value="Genomic_DNA"/>
</dbReference>
<gene>
    <name evidence="1" type="ORF">CKJ66_01520</name>
</gene>
<proteinExistence type="predicted"/>
<reference evidence="1 2" key="1">
    <citation type="submission" date="2017-08" db="EMBL/GenBank/DDBJ databases">
        <title>Phylogenetic analysis of Mycobacterium avium complex whole genomes.</title>
        <authorList>
            <person name="Caverly L.J."/>
            <person name="Spilker T."/>
            <person name="Lipuma J."/>
        </authorList>
    </citation>
    <scope>NUCLEOTIDE SEQUENCE [LARGE SCALE GENOMIC DNA]</scope>
    <source>
        <strain evidence="1 2">FLAC0165</strain>
    </source>
</reference>
<dbReference type="Proteomes" id="UP000217768">
    <property type="component" value="Unassembled WGS sequence"/>
</dbReference>
<sequence length="64" mass="7087">MNLLGRKMLKAHVRPFVGNDRLIRLRIGADVFVMDRDEAIDLARQLVAAVDKANSAGEVVDGLR</sequence>
<dbReference type="AlphaFoldDB" id="A0A2A2ZPJ4"/>
<organism evidence="1 2">
    <name type="scientific">Mycobacterium avium</name>
    <dbReference type="NCBI Taxonomy" id="1764"/>
    <lineage>
        <taxon>Bacteria</taxon>
        <taxon>Bacillati</taxon>
        <taxon>Actinomycetota</taxon>
        <taxon>Actinomycetes</taxon>
        <taxon>Mycobacteriales</taxon>
        <taxon>Mycobacteriaceae</taxon>
        <taxon>Mycobacterium</taxon>
        <taxon>Mycobacterium avium complex (MAC)</taxon>
    </lineage>
</organism>